<reference evidence="2" key="1">
    <citation type="submission" date="2020-07" db="EMBL/GenBank/DDBJ databases">
        <authorList>
            <person name="Ferguson B K."/>
        </authorList>
    </citation>
    <scope>NUCLEOTIDE SEQUENCE</scope>
    <source>
        <strain evidence="2">L06</strain>
    </source>
</reference>
<sequence>MIFSIGPLVVAQSAHYHRGAATWVASHSDRTAQLPFGQSTATLRGLPAGKHRFVDHQYRHCQRAQSGAALHAVEYGGAVATPPDKEIPAENLESTLRNALLHAPPPPDEEKAGNVPPPATNPDQRRRHTPPES</sequence>
<protein>
    <submittedName>
        <fullName evidence="2">Uncharacterized protein</fullName>
    </submittedName>
</protein>
<name>A0A6V7KPJ4_9HYME</name>
<accession>A0A6V7KPJ4</accession>
<proteinExistence type="predicted"/>
<feature type="region of interest" description="Disordered" evidence="1">
    <location>
        <begin position="100"/>
        <end position="133"/>
    </location>
</feature>
<evidence type="ECO:0000313" key="2">
    <source>
        <dbReference type="EMBL" id="CAD1565559.1"/>
    </source>
</evidence>
<gene>
    <name evidence="2" type="ORF">BBRV_LOCUS84167</name>
</gene>
<dbReference type="AlphaFoldDB" id="A0A6V7KPJ4"/>
<evidence type="ECO:0000256" key="1">
    <source>
        <dbReference type="SAM" id="MobiDB-lite"/>
    </source>
</evidence>
<organism evidence="2">
    <name type="scientific">Bracon brevicornis</name>
    <dbReference type="NCBI Taxonomy" id="1563983"/>
    <lineage>
        <taxon>Eukaryota</taxon>
        <taxon>Metazoa</taxon>
        <taxon>Ecdysozoa</taxon>
        <taxon>Arthropoda</taxon>
        <taxon>Hexapoda</taxon>
        <taxon>Insecta</taxon>
        <taxon>Pterygota</taxon>
        <taxon>Neoptera</taxon>
        <taxon>Endopterygota</taxon>
        <taxon>Hymenoptera</taxon>
        <taxon>Apocrita</taxon>
        <taxon>Ichneumonoidea</taxon>
        <taxon>Braconidae</taxon>
        <taxon>Braconinae</taxon>
        <taxon>Bracon</taxon>
    </lineage>
</organism>
<dbReference type="EMBL" id="CADCXW020000206">
    <property type="protein sequence ID" value="CAD1565559.1"/>
    <property type="molecule type" value="Genomic_DNA"/>
</dbReference>